<protein>
    <recommendedName>
        <fullName evidence="9">C2H2-type domain-containing protein</fullName>
    </recommendedName>
</protein>
<dbReference type="InterPro" id="IPR013087">
    <property type="entry name" value="Znf_C2H2_type"/>
</dbReference>
<dbReference type="EMBL" id="SWFS01000077">
    <property type="protein sequence ID" value="KAA8916929.1"/>
    <property type="molecule type" value="Genomic_DNA"/>
</dbReference>
<dbReference type="Pfam" id="PF13894">
    <property type="entry name" value="zf-C2H2_4"/>
    <property type="match status" value="1"/>
</dbReference>
<evidence type="ECO:0000256" key="6">
    <source>
        <dbReference type="ARBA" id="ARBA00023242"/>
    </source>
</evidence>
<dbReference type="SUPFAM" id="SSF57667">
    <property type="entry name" value="beta-beta-alpha zinc fingers"/>
    <property type="match status" value="1"/>
</dbReference>
<evidence type="ECO:0000256" key="3">
    <source>
        <dbReference type="ARBA" id="ARBA00022737"/>
    </source>
</evidence>
<keyword evidence="11" id="KW-1185">Reference proteome</keyword>
<gene>
    <name evidence="10" type="ORF">TRICI_000896</name>
</gene>
<dbReference type="Gene3D" id="3.30.160.60">
    <property type="entry name" value="Classic Zinc Finger"/>
    <property type="match status" value="1"/>
</dbReference>
<dbReference type="AlphaFoldDB" id="A0A642VB41"/>
<feature type="region of interest" description="Disordered" evidence="8">
    <location>
        <begin position="76"/>
        <end position="126"/>
    </location>
</feature>
<feature type="region of interest" description="Disordered" evidence="8">
    <location>
        <begin position="1"/>
        <end position="41"/>
    </location>
</feature>
<dbReference type="PANTHER" id="PTHR24388">
    <property type="entry name" value="ZINC FINGER PROTEIN"/>
    <property type="match status" value="1"/>
</dbReference>
<sequence>MLGVSSQPPHSHYATSDPYFYTSSKTTMEKDSSKNGNGAADLSGLETLTMAAAAMDANKKQQQHSSEIPIMPALQSDPQQQHHQHAQSSSPQMSGPMSIASLTNPTHDGPAMASHTSSTGSTRRKKQCPQCMGWFSNLATHKSIHMADNSRPHTCSICGRGFARPNDLFRHQKSHRGDAPFRCPLFVKPSVNRGDPNSSMEPACHQNGGFSRCDTYKNHLKAMHFEYPAGTKKRDRNGMSGRCKGCGLSFKSTDDWISEHIEKHECEGIKRIQNYAN</sequence>
<name>A0A642VB41_9ASCO</name>
<dbReference type="OrthoDB" id="10018191at2759"/>
<dbReference type="VEuPathDB" id="FungiDB:TRICI_000896"/>
<dbReference type="GO" id="GO:0000978">
    <property type="term" value="F:RNA polymerase II cis-regulatory region sequence-specific DNA binding"/>
    <property type="evidence" value="ECO:0007669"/>
    <property type="project" value="TreeGrafter"/>
</dbReference>
<evidence type="ECO:0000256" key="1">
    <source>
        <dbReference type="ARBA" id="ARBA00004123"/>
    </source>
</evidence>
<evidence type="ECO:0000256" key="7">
    <source>
        <dbReference type="PROSITE-ProRule" id="PRU00042"/>
    </source>
</evidence>
<evidence type="ECO:0000256" key="2">
    <source>
        <dbReference type="ARBA" id="ARBA00022723"/>
    </source>
</evidence>
<feature type="compositionally biased region" description="Low complexity" evidence="8">
    <location>
        <begin position="76"/>
        <end position="98"/>
    </location>
</feature>
<evidence type="ECO:0000313" key="10">
    <source>
        <dbReference type="EMBL" id="KAA8916929.1"/>
    </source>
</evidence>
<reference evidence="10" key="1">
    <citation type="journal article" date="2019" name="G3 (Bethesda)">
        <title>Genome Assemblies of Two Rare Opportunistic Yeast Pathogens: Diutina rugosa (syn. Candida rugosa) and Trichomonascus ciferrii (syn. Candida ciferrii).</title>
        <authorList>
            <person name="Mixao V."/>
            <person name="Saus E."/>
            <person name="Hansen A.P."/>
            <person name="Lass-Florl C."/>
            <person name="Gabaldon T."/>
        </authorList>
    </citation>
    <scope>NUCLEOTIDE SEQUENCE</scope>
    <source>
        <strain evidence="10">CBS 4856</strain>
    </source>
</reference>
<accession>A0A642VB41</accession>
<dbReference type="PROSITE" id="PS50157">
    <property type="entry name" value="ZINC_FINGER_C2H2_2"/>
    <property type="match status" value="1"/>
</dbReference>
<dbReference type="Proteomes" id="UP000761534">
    <property type="component" value="Unassembled WGS sequence"/>
</dbReference>
<keyword evidence="2" id="KW-0479">Metal-binding</keyword>
<evidence type="ECO:0000256" key="5">
    <source>
        <dbReference type="ARBA" id="ARBA00022833"/>
    </source>
</evidence>
<organism evidence="10 11">
    <name type="scientific">Trichomonascus ciferrii</name>
    <dbReference type="NCBI Taxonomy" id="44093"/>
    <lineage>
        <taxon>Eukaryota</taxon>
        <taxon>Fungi</taxon>
        <taxon>Dikarya</taxon>
        <taxon>Ascomycota</taxon>
        <taxon>Saccharomycotina</taxon>
        <taxon>Dipodascomycetes</taxon>
        <taxon>Dipodascales</taxon>
        <taxon>Trichomonascaceae</taxon>
        <taxon>Trichomonascus</taxon>
        <taxon>Trichomonascus ciferrii complex</taxon>
    </lineage>
</organism>
<dbReference type="GO" id="GO:0005634">
    <property type="term" value="C:nucleus"/>
    <property type="evidence" value="ECO:0007669"/>
    <property type="project" value="UniProtKB-SubCell"/>
</dbReference>
<dbReference type="FunFam" id="3.30.160.60:FF:000502">
    <property type="entry name" value="Zinc finger protein 710"/>
    <property type="match status" value="1"/>
</dbReference>
<comment type="subcellular location">
    <subcellularLocation>
        <location evidence="1">Nucleus</location>
    </subcellularLocation>
</comment>
<evidence type="ECO:0000256" key="8">
    <source>
        <dbReference type="SAM" id="MobiDB-lite"/>
    </source>
</evidence>
<dbReference type="InterPro" id="IPR050527">
    <property type="entry name" value="Snail/Krueppel_Znf"/>
</dbReference>
<proteinExistence type="predicted"/>
<dbReference type="PROSITE" id="PS00028">
    <property type="entry name" value="ZINC_FINGER_C2H2_1"/>
    <property type="match status" value="1"/>
</dbReference>
<comment type="caution">
    <text evidence="10">The sequence shown here is derived from an EMBL/GenBank/DDBJ whole genome shotgun (WGS) entry which is preliminary data.</text>
</comment>
<dbReference type="PANTHER" id="PTHR24388:SF54">
    <property type="entry name" value="PROTEIN ESCARGOT"/>
    <property type="match status" value="1"/>
</dbReference>
<evidence type="ECO:0000256" key="4">
    <source>
        <dbReference type="ARBA" id="ARBA00022771"/>
    </source>
</evidence>
<dbReference type="GO" id="GO:0008270">
    <property type="term" value="F:zinc ion binding"/>
    <property type="evidence" value="ECO:0007669"/>
    <property type="project" value="UniProtKB-KW"/>
</dbReference>
<feature type="domain" description="C2H2-type" evidence="9">
    <location>
        <begin position="153"/>
        <end position="180"/>
    </location>
</feature>
<keyword evidence="6" id="KW-0539">Nucleus</keyword>
<keyword evidence="4 7" id="KW-0863">Zinc-finger</keyword>
<dbReference type="SMART" id="SM00355">
    <property type="entry name" value="ZnF_C2H2"/>
    <property type="match status" value="3"/>
</dbReference>
<dbReference type="InterPro" id="IPR036236">
    <property type="entry name" value="Znf_C2H2_sf"/>
</dbReference>
<keyword evidence="5" id="KW-0862">Zinc</keyword>
<evidence type="ECO:0000259" key="9">
    <source>
        <dbReference type="PROSITE" id="PS50157"/>
    </source>
</evidence>
<keyword evidence="3" id="KW-0677">Repeat</keyword>
<evidence type="ECO:0000313" key="11">
    <source>
        <dbReference type="Proteomes" id="UP000761534"/>
    </source>
</evidence>
<dbReference type="GO" id="GO:0000981">
    <property type="term" value="F:DNA-binding transcription factor activity, RNA polymerase II-specific"/>
    <property type="evidence" value="ECO:0007669"/>
    <property type="project" value="TreeGrafter"/>
</dbReference>